<gene>
    <name evidence="1" type="ORF">ACFOX3_16900</name>
</gene>
<organism evidence="1 2">
    <name type="scientific">Simiduia curdlanivorans</name>
    <dbReference type="NCBI Taxonomy" id="1492769"/>
    <lineage>
        <taxon>Bacteria</taxon>
        <taxon>Pseudomonadati</taxon>
        <taxon>Pseudomonadota</taxon>
        <taxon>Gammaproteobacteria</taxon>
        <taxon>Cellvibrionales</taxon>
        <taxon>Cellvibrionaceae</taxon>
        <taxon>Simiduia</taxon>
    </lineage>
</organism>
<proteinExistence type="predicted"/>
<evidence type="ECO:0000313" key="1">
    <source>
        <dbReference type="EMBL" id="MFC4363999.1"/>
    </source>
</evidence>
<name>A0ABV8VAC1_9GAMM</name>
<reference evidence="2" key="1">
    <citation type="journal article" date="2019" name="Int. J. Syst. Evol. Microbiol.">
        <title>The Global Catalogue of Microorganisms (GCM) 10K type strain sequencing project: providing services to taxonomists for standard genome sequencing and annotation.</title>
        <authorList>
            <consortium name="The Broad Institute Genomics Platform"/>
            <consortium name="The Broad Institute Genome Sequencing Center for Infectious Disease"/>
            <person name="Wu L."/>
            <person name="Ma J."/>
        </authorList>
    </citation>
    <scope>NUCLEOTIDE SEQUENCE [LARGE SCALE GENOMIC DNA]</scope>
    <source>
        <strain evidence="2">CECT 8570</strain>
    </source>
</reference>
<evidence type="ECO:0000313" key="2">
    <source>
        <dbReference type="Proteomes" id="UP001595840"/>
    </source>
</evidence>
<sequence>MTSMCISDAIVTLEELLGCLDDAYWEASSLEGKDHFYNLINAIHQEMSELNKLSVQDHNLPYEVICSDFRLATTELGSLTAKPHNSVIRSKTAKRLGQAADALSHLLN</sequence>
<dbReference type="EMBL" id="JBHSCX010000021">
    <property type="protein sequence ID" value="MFC4363999.1"/>
    <property type="molecule type" value="Genomic_DNA"/>
</dbReference>
<keyword evidence="2" id="KW-1185">Reference proteome</keyword>
<dbReference type="Proteomes" id="UP001595840">
    <property type="component" value="Unassembled WGS sequence"/>
</dbReference>
<accession>A0ABV8VAC1</accession>
<dbReference type="RefSeq" id="WP_290262943.1">
    <property type="nucleotide sequence ID" value="NZ_JAUFQG010000004.1"/>
</dbReference>
<comment type="caution">
    <text evidence="1">The sequence shown here is derived from an EMBL/GenBank/DDBJ whole genome shotgun (WGS) entry which is preliminary data.</text>
</comment>
<protein>
    <submittedName>
        <fullName evidence="1">Uncharacterized protein</fullName>
    </submittedName>
</protein>